<feature type="region of interest" description="Disordered" evidence="1">
    <location>
        <begin position="1"/>
        <end position="34"/>
    </location>
</feature>
<dbReference type="AlphaFoldDB" id="A0A8S1A177"/>
<dbReference type="OrthoDB" id="6375801at2759"/>
<reference evidence="2 3" key="1">
    <citation type="submission" date="2020-04" db="EMBL/GenBank/DDBJ databases">
        <authorList>
            <person name="Wallbank WR R."/>
            <person name="Pardo Diaz C."/>
            <person name="Kozak K."/>
            <person name="Martin S."/>
            <person name="Jiggins C."/>
            <person name="Moest M."/>
            <person name="Warren A I."/>
            <person name="Byers J.R.P. K."/>
            <person name="Montejo-Kovacevich G."/>
            <person name="Yen C E."/>
        </authorList>
    </citation>
    <scope>NUCLEOTIDE SEQUENCE [LARGE SCALE GENOMIC DNA]</scope>
</reference>
<organism evidence="2 3">
    <name type="scientific">Arctia plantaginis</name>
    <name type="common">Wood tiger moth</name>
    <name type="synonym">Phalaena plantaginis</name>
    <dbReference type="NCBI Taxonomy" id="874455"/>
    <lineage>
        <taxon>Eukaryota</taxon>
        <taxon>Metazoa</taxon>
        <taxon>Ecdysozoa</taxon>
        <taxon>Arthropoda</taxon>
        <taxon>Hexapoda</taxon>
        <taxon>Insecta</taxon>
        <taxon>Pterygota</taxon>
        <taxon>Neoptera</taxon>
        <taxon>Endopterygota</taxon>
        <taxon>Lepidoptera</taxon>
        <taxon>Glossata</taxon>
        <taxon>Ditrysia</taxon>
        <taxon>Noctuoidea</taxon>
        <taxon>Erebidae</taxon>
        <taxon>Arctiinae</taxon>
        <taxon>Arctia</taxon>
    </lineage>
</organism>
<gene>
    <name evidence="2" type="ORF">APLA_LOCUS8285</name>
</gene>
<evidence type="ECO:0000313" key="2">
    <source>
        <dbReference type="EMBL" id="CAB3240468.1"/>
    </source>
</evidence>
<feature type="compositionally biased region" description="Basic and acidic residues" evidence="1">
    <location>
        <begin position="1"/>
        <end position="22"/>
    </location>
</feature>
<keyword evidence="3" id="KW-1185">Reference proteome</keyword>
<sequence length="444" mass="51674">MPRPKKLSDAEKKLKKKEYDRKRREKMKNNTESLETLRKEERLKYLNKKEKGQVKSVTHMNAREYRQKRKQWKENSKVYRNKKAIAHRNLQRILDDTPPLSPISVVQQIREDVAARNRRQMRKRRAILYAKIVTLEKRMKNAVKLSEKYKKRYLRLKTQKTDPEAPATKVNALLKNVMYEPGYGKGAPDGVGGTLKRTADKVVAEGHDIVDLNSLKPILQSRCPSILLFEVTTADISLMDNLIKQSRTIPTFRGTQKIRQFVFFNNTLQCRRLSCIDCEEDCTHYHLGYFQQHQSNRFTKRRNKSPQKSMELDIMNDNHQLSLASCSRIQGHTGLFKENDTIDLENVGSTVGSDSDKIATIGDYVLMKWGTAKYPGEVLSVFEDGLMVRCMKQGLKSWRWPNIKDEQSYSWEDVIQKIKTPKLVKRGNYIITELENSTSDVKTE</sequence>
<accession>A0A8S1A177</accession>
<proteinExistence type="predicted"/>
<dbReference type="EMBL" id="CADEBC010000505">
    <property type="protein sequence ID" value="CAB3240468.1"/>
    <property type="molecule type" value="Genomic_DNA"/>
</dbReference>
<evidence type="ECO:0000313" key="3">
    <source>
        <dbReference type="Proteomes" id="UP000494106"/>
    </source>
</evidence>
<dbReference type="Proteomes" id="UP000494106">
    <property type="component" value="Unassembled WGS sequence"/>
</dbReference>
<name>A0A8S1A177_ARCPL</name>
<evidence type="ECO:0000256" key="1">
    <source>
        <dbReference type="SAM" id="MobiDB-lite"/>
    </source>
</evidence>
<protein>
    <submittedName>
        <fullName evidence="2">Uncharacterized protein</fullName>
    </submittedName>
</protein>
<comment type="caution">
    <text evidence="2">The sequence shown here is derived from an EMBL/GenBank/DDBJ whole genome shotgun (WGS) entry which is preliminary data.</text>
</comment>